<sequence length="521" mass="53344">MVAQILRLRLELLWGALRAPGALVPRLAGSLVVIAAVVLACAGILGLVADEPDVAAALLTLTGTALVLGFALSPVMSGAEDPLDPRRFAVLGLEARQLIGPLALASLVSVPTLALIAVDVCAAVTWTRIGVPPALAIAAAIVHVATCLGLARLSAAFGTHVLRGRRTRELTSLFVLGIIVVVLPVVVFFSSLEWGGHVPSRLQAVIDGLAVTPLGAAAGMPGAVVFAWPRAGVVVAVALLTLAAVGAAWAWSVQRAMTTIEPPVDDRDRGGLGWFAVTPATPAGAIAARSIVYWFGDARYLMNLAIIPVVGLLPVVPLLVAGVPGTIAALVPVPIMALFLGWVAHNDVAYDSSAVWMHVTAGVSGLADRVGRLVPVLLVGIPTLAVAIPVAASFHGRWALVPAFLGVAAALFLGGLGLSSVASVVAPYAVSRPGDSPFRQPQRTGSGGVIAQAAVMFGTLVIAAPTLWLAWRALTEDVRLATAAQWAGLGTGVGVLLLGVAAGAVLWDRRSYRVMEFAAAT</sequence>
<protein>
    <submittedName>
        <fullName evidence="1">Uncharacterized protein</fullName>
    </submittedName>
</protein>
<dbReference type="OrthoDB" id="3261041at2"/>
<evidence type="ECO:0000313" key="1">
    <source>
        <dbReference type="EMBL" id="OCG75355.1"/>
    </source>
</evidence>
<comment type="caution">
    <text evidence="1">The sequence shown here is derived from an EMBL/GenBank/DDBJ whole genome shotgun (WGS) entry which is preliminary data.</text>
</comment>
<dbReference type="Proteomes" id="UP000093355">
    <property type="component" value="Unassembled WGS sequence"/>
</dbReference>
<dbReference type="STRING" id="904291.A7J15_02930"/>
<organism evidence="1 2">
    <name type="scientific">Microbacterium sediminis</name>
    <dbReference type="NCBI Taxonomy" id="904291"/>
    <lineage>
        <taxon>Bacteria</taxon>
        <taxon>Bacillati</taxon>
        <taxon>Actinomycetota</taxon>
        <taxon>Actinomycetes</taxon>
        <taxon>Micrococcales</taxon>
        <taxon>Microbacteriaceae</taxon>
        <taxon>Microbacterium</taxon>
    </lineage>
</organism>
<name>A0A1B9NFG6_9MICO</name>
<keyword evidence="2" id="KW-1185">Reference proteome</keyword>
<dbReference type="EMBL" id="LXMD01000013">
    <property type="protein sequence ID" value="OCG75355.1"/>
    <property type="molecule type" value="Genomic_DNA"/>
</dbReference>
<accession>A0A1B9NFG6</accession>
<reference evidence="1 2" key="1">
    <citation type="submission" date="2016-05" db="EMBL/GenBank/DDBJ databases">
        <authorList>
            <person name="Lavstsen T."/>
            <person name="Jespersen J.S."/>
        </authorList>
    </citation>
    <scope>NUCLEOTIDE SEQUENCE [LARGE SCALE GENOMIC DNA]</scope>
    <source>
        <strain evidence="1 2">YLB-01</strain>
    </source>
</reference>
<proteinExistence type="predicted"/>
<dbReference type="AlphaFoldDB" id="A0A1B9NFG6"/>
<evidence type="ECO:0000313" key="2">
    <source>
        <dbReference type="Proteomes" id="UP000093355"/>
    </source>
</evidence>
<gene>
    <name evidence="1" type="ORF">A7J15_02930</name>
</gene>
<dbReference type="RefSeq" id="WP_067024026.1">
    <property type="nucleotide sequence ID" value="NZ_CP038256.1"/>
</dbReference>